<dbReference type="InterPro" id="IPR050681">
    <property type="entry name" value="CDF/SLC30A"/>
</dbReference>
<organism evidence="8 9">
    <name type="scientific">Rodentibacter heidelbergensis</name>
    <dbReference type="NCBI Taxonomy" id="1908258"/>
    <lineage>
        <taxon>Bacteria</taxon>
        <taxon>Pseudomonadati</taxon>
        <taxon>Pseudomonadota</taxon>
        <taxon>Gammaproteobacteria</taxon>
        <taxon>Pasteurellales</taxon>
        <taxon>Pasteurellaceae</taxon>
        <taxon>Rodentibacter</taxon>
    </lineage>
</organism>
<evidence type="ECO:0000256" key="6">
    <source>
        <dbReference type="SAM" id="Phobius"/>
    </source>
</evidence>
<evidence type="ECO:0000256" key="4">
    <source>
        <dbReference type="ARBA" id="ARBA00022989"/>
    </source>
</evidence>
<dbReference type="Gene3D" id="1.20.1510.10">
    <property type="entry name" value="Cation efflux protein transmembrane domain"/>
    <property type="match status" value="1"/>
</dbReference>
<evidence type="ECO:0000256" key="1">
    <source>
        <dbReference type="ARBA" id="ARBA00004141"/>
    </source>
</evidence>
<feature type="transmembrane region" description="Helical" evidence="6">
    <location>
        <begin position="20"/>
        <end position="39"/>
    </location>
</feature>
<keyword evidence="3" id="KW-0862">Zinc</keyword>
<proteinExistence type="predicted"/>
<dbReference type="PANTHER" id="PTHR11562">
    <property type="entry name" value="CATION EFFLUX PROTEIN/ ZINC TRANSPORTER"/>
    <property type="match status" value="1"/>
</dbReference>
<dbReference type="InterPro" id="IPR058533">
    <property type="entry name" value="Cation_efflux_TM"/>
</dbReference>
<name>A0A1V3ID85_9PAST</name>
<keyword evidence="9" id="KW-1185">Reference proteome</keyword>
<reference evidence="8 9" key="1">
    <citation type="submission" date="2016-10" db="EMBL/GenBank/DDBJ databases">
        <title>Rodentibacter gen. nov. and new species.</title>
        <authorList>
            <person name="Christensen H."/>
        </authorList>
    </citation>
    <scope>NUCLEOTIDE SEQUENCE [LARGE SCALE GENOMIC DNA]</scope>
    <source>
        <strain evidence="8 9">Ac69</strain>
    </source>
</reference>
<dbReference type="Pfam" id="PF01545">
    <property type="entry name" value="Cation_efflux"/>
    <property type="match status" value="1"/>
</dbReference>
<evidence type="ECO:0000313" key="9">
    <source>
        <dbReference type="Proteomes" id="UP000189437"/>
    </source>
</evidence>
<dbReference type="InterPro" id="IPR002524">
    <property type="entry name" value="Cation_efflux"/>
</dbReference>
<accession>A0A1V3ID85</accession>
<dbReference type="AlphaFoldDB" id="A0A1V3ID85"/>
<comment type="subcellular location">
    <subcellularLocation>
        <location evidence="1">Membrane</location>
        <topology evidence="1">Multi-pass membrane protein</topology>
    </subcellularLocation>
</comment>
<sequence length="176" mass="20068">MSIEFWGGYFIKSLPLIRDAGHMSIDSIGLLLSLVAIYIGDKKHKKLRASLILLNALFLFSSFFYILNESLWRFEKPYGFNLYAFLIAIASLLVNLFVAIFISRANREDPNLLASYYHVLGDMLGSVITLVALTSSFFKFGKWLDTSISLSVAFFILYGFKKLFILGMNEFRENSN</sequence>
<keyword evidence="3" id="KW-0813">Transport</keyword>
<dbReference type="GO" id="GO:0005385">
    <property type="term" value="F:zinc ion transmembrane transporter activity"/>
    <property type="evidence" value="ECO:0007669"/>
    <property type="project" value="TreeGrafter"/>
</dbReference>
<dbReference type="NCBIfam" id="TIGR01297">
    <property type="entry name" value="CDF"/>
    <property type="match status" value="1"/>
</dbReference>
<feature type="transmembrane region" description="Helical" evidence="6">
    <location>
        <begin position="80"/>
        <end position="102"/>
    </location>
</feature>
<dbReference type="InterPro" id="IPR027469">
    <property type="entry name" value="Cation_efflux_TMD_sf"/>
</dbReference>
<dbReference type="EMBL" id="MLHH01000002">
    <property type="protein sequence ID" value="OOF37754.1"/>
    <property type="molecule type" value="Genomic_DNA"/>
</dbReference>
<keyword evidence="5 6" id="KW-0472">Membrane</keyword>
<protein>
    <recommendedName>
        <fullName evidence="7">Cation efflux protein transmembrane domain-containing protein</fullName>
    </recommendedName>
</protein>
<evidence type="ECO:0000259" key="7">
    <source>
        <dbReference type="Pfam" id="PF01545"/>
    </source>
</evidence>
<keyword evidence="3" id="KW-0864">Zinc transport</keyword>
<dbReference type="PANTHER" id="PTHR11562:SF17">
    <property type="entry name" value="RE54080P-RELATED"/>
    <property type="match status" value="1"/>
</dbReference>
<evidence type="ECO:0000256" key="2">
    <source>
        <dbReference type="ARBA" id="ARBA00022692"/>
    </source>
</evidence>
<gene>
    <name evidence="8" type="ORF">BKK48_00535</name>
</gene>
<keyword evidence="2 6" id="KW-0812">Transmembrane</keyword>
<feature type="transmembrane region" description="Helical" evidence="6">
    <location>
        <begin position="114"/>
        <end position="137"/>
    </location>
</feature>
<keyword evidence="4 6" id="KW-1133">Transmembrane helix</keyword>
<evidence type="ECO:0000313" key="8">
    <source>
        <dbReference type="EMBL" id="OOF37754.1"/>
    </source>
</evidence>
<feature type="transmembrane region" description="Helical" evidence="6">
    <location>
        <begin position="51"/>
        <end position="68"/>
    </location>
</feature>
<dbReference type="STRING" id="1908258.BKK48_00535"/>
<feature type="domain" description="Cation efflux protein transmembrane" evidence="7">
    <location>
        <begin position="1"/>
        <end position="159"/>
    </location>
</feature>
<evidence type="ECO:0000256" key="5">
    <source>
        <dbReference type="ARBA" id="ARBA00023136"/>
    </source>
</evidence>
<evidence type="ECO:0000256" key="3">
    <source>
        <dbReference type="ARBA" id="ARBA00022906"/>
    </source>
</evidence>
<dbReference type="Proteomes" id="UP000189437">
    <property type="component" value="Unassembled WGS sequence"/>
</dbReference>
<comment type="caution">
    <text evidence="8">The sequence shown here is derived from an EMBL/GenBank/DDBJ whole genome shotgun (WGS) entry which is preliminary data.</text>
</comment>
<dbReference type="GO" id="GO:0005886">
    <property type="term" value="C:plasma membrane"/>
    <property type="evidence" value="ECO:0007669"/>
    <property type="project" value="TreeGrafter"/>
</dbReference>
<dbReference type="SUPFAM" id="SSF161111">
    <property type="entry name" value="Cation efflux protein transmembrane domain-like"/>
    <property type="match status" value="1"/>
</dbReference>
<feature type="transmembrane region" description="Helical" evidence="6">
    <location>
        <begin position="143"/>
        <end position="160"/>
    </location>
</feature>
<keyword evidence="3" id="KW-0406">Ion transport</keyword>